<evidence type="ECO:0000259" key="5">
    <source>
        <dbReference type="PROSITE" id="PS51980"/>
    </source>
</evidence>
<dbReference type="PANTHER" id="PTHR23288:SF6">
    <property type="entry name" value="OCCLUDIN"/>
    <property type="match status" value="1"/>
</dbReference>
<comment type="similarity">
    <text evidence="1 2">Belongs to the ELL/occludin family.</text>
</comment>
<dbReference type="InterPro" id="IPR031176">
    <property type="entry name" value="ELL/occludin"/>
</dbReference>
<keyword evidence="4" id="KW-0812">Transmembrane</keyword>
<dbReference type="PANTHER" id="PTHR23288">
    <property type="entry name" value="OCCLUDIN AND RNA POLYMERASE II ELONGATION FACTOR ELL"/>
    <property type="match status" value="1"/>
</dbReference>
<accession>A0A7J5XEF8</accession>
<evidence type="ECO:0000256" key="2">
    <source>
        <dbReference type="PROSITE-ProRule" id="PRU01324"/>
    </source>
</evidence>
<keyword evidence="4" id="KW-1133">Transmembrane helix</keyword>
<dbReference type="GO" id="GO:0032968">
    <property type="term" value="P:positive regulation of transcription elongation by RNA polymerase II"/>
    <property type="evidence" value="ECO:0007669"/>
    <property type="project" value="TreeGrafter"/>
</dbReference>
<feature type="region of interest" description="Disordered" evidence="3">
    <location>
        <begin position="146"/>
        <end position="167"/>
    </location>
</feature>
<evidence type="ECO:0000256" key="3">
    <source>
        <dbReference type="SAM" id="MobiDB-lite"/>
    </source>
</evidence>
<dbReference type="AlphaFoldDB" id="A0A7J5XEF8"/>
<dbReference type="GO" id="GO:0008023">
    <property type="term" value="C:transcription elongation factor complex"/>
    <property type="evidence" value="ECO:0007669"/>
    <property type="project" value="TreeGrafter"/>
</dbReference>
<dbReference type="Proteomes" id="UP000518266">
    <property type="component" value="Unassembled WGS sequence"/>
</dbReference>
<dbReference type="Gene3D" id="6.10.140.340">
    <property type="match status" value="1"/>
</dbReference>
<keyword evidence="4" id="KW-0472">Membrane</keyword>
<keyword evidence="7" id="KW-1185">Reference proteome</keyword>
<dbReference type="Pfam" id="PF07303">
    <property type="entry name" value="Occludin_ELL"/>
    <property type="match status" value="1"/>
</dbReference>
<evidence type="ECO:0000313" key="7">
    <source>
        <dbReference type="Proteomes" id="UP000518266"/>
    </source>
</evidence>
<protein>
    <recommendedName>
        <fullName evidence="5">OCEL domain-containing protein</fullName>
    </recommendedName>
</protein>
<dbReference type="PROSITE" id="PS51980">
    <property type="entry name" value="OCEL"/>
    <property type="match status" value="1"/>
</dbReference>
<dbReference type="InterPro" id="IPR010844">
    <property type="entry name" value="Occludin_ELL"/>
</dbReference>
<dbReference type="GO" id="GO:0000987">
    <property type="term" value="F:cis-regulatory region sequence-specific DNA binding"/>
    <property type="evidence" value="ECO:0007669"/>
    <property type="project" value="TreeGrafter"/>
</dbReference>
<name>A0A7J5XEF8_DISMA</name>
<feature type="region of interest" description="Disordered" evidence="3">
    <location>
        <begin position="211"/>
        <end position="288"/>
    </location>
</feature>
<evidence type="ECO:0000256" key="1">
    <source>
        <dbReference type="ARBA" id="ARBA00009171"/>
    </source>
</evidence>
<dbReference type="EMBL" id="JAAKFY010000025">
    <property type="protein sequence ID" value="KAF3835321.1"/>
    <property type="molecule type" value="Genomic_DNA"/>
</dbReference>
<feature type="transmembrane region" description="Helical" evidence="4">
    <location>
        <begin position="28"/>
        <end position="54"/>
    </location>
</feature>
<comment type="caution">
    <text evidence="6">The sequence shown here is derived from an EMBL/GenBank/DDBJ whole genome shotgun (WGS) entry which is preliminary data.</text>
</comment>
<evidence type="ECO:0000313" key="6">
    <source>
        <dbReference type="EMBL" id="KAF3835321.1"/>
    </source>
</evidence>
<evidence type="ECO:0000256" key="4">
    <source>
        <dbReference type="SAM" id="Phobius"/>
    </source>
</evidence>
<proteinExistence type="inferred from homology"/>
<sequence length="381" mass="43445">MAAINFIGALSFFITSFSKSDTVHTRKFFLILLIASIIMAFLEGIISIVYIVGVNPMAQGTSSMMYNPMLMMCQNLYQTSYSQMGGVGGFPSTTSISTITASWTHRRELPWCVDFWSSLPLNKRDDLALRETEHLLGRASRWRKSFRGQRRRGMGEQCGGKPQCSRRPTLLVSEKGAGLLSASANSVISYPPAKVDSSSYNEDTLDNTVYSERTISRPSEAYSHGGRISSSPSEETSGGRKPSANRGKRRRRNPDMDESQYETEYTTGGETGNELDGEEWENTYPDITTDDQRHEYKREFDADLRRYKRLWTINDQLNKLSRQLDTLDETSPKYQAAAEQYNQLKDLKQTSDYQTKKKECRSLRHKLFHIKGMVKDYDKNH</sequence>
<dbReference type="OrthoDB" id="8867927at2759"/>
<gene>
    <name evidence="6" type="ORF">F7725_027879</name>
</gene>
<reference evidence="6 7" key="1">
    <citation type="submission" date="2020-03" db="EMBL/GenBank/DDBJ databases">
        <title>Dissostichus mawsoni Genome sequencing and assembly.</title>
        <authorList>
            <person name="Park H."/>
        </authorList>
    </citation>
    <scope>NUCLEOTIDE SEQUENCE [LARGE SCALE GENOMIC DNA]</scope>
    <source>
        <strain evidence="6">DM0001</strain>
        <tissue evidence="6">Muscle</tissue>
    </source>
</reference>
<dbReference type="SUPFAM" id="SSF144292">
    <property type="entry name" value="occludin/ELL-like"/>
    <property type="match status" value="1"/>
</dbReference>
<feature type="domain" description="OCEL" evidence="5">
    <location>
        <begin position="278"/>
        <end position="381"/>
    </location>
</feature>
<dbReference type="GO" id="GO:0042795">
    <property type="term" value="P:snRNA transcription by RNA polymerase II"/>
    <property type="evidence" value="ECO:0007669"/>
    <property type="project" value="TreeGrafter"/>
</dbReference>
<organism evidence="6 7">
    <name type="scientific">Dissostichus mawsoni</name>
    <name type="common">Antarctic cod</name>
    <dbReference type="NCBI Taxonomy" id="36200"/>
    <lineage>
        <taxon>Eukaryota</taxon>
        <taxon>Metazoa</taxon>
        <taxon>Chordata</taxon>
        <taxon>Craniata</taxon>
        <taxon>Vertebrata</taxon>
        <taxon>Euteleostomi</taxon>
        <taxon>Actinopterygii</taxon>
        <taxon>Neopterygii</taxon>
        <taxon>Teleostei</taxon>
        <taxon>Neoteleostei</taxon>
        <taxon>Acanthomorphata</taxon>
        <taxon>Eupercaria</taxon>
        <taxon>Perciformes</taxon>
        <taxon>Notothenioidei</taxon>
        <taxon>Nototheniidae</taxon>
        <taxon>Dissostichus</taxon>
    </lineage>
</organism>